<keyword evidence="1" id="KW-0732">Signal</keyword>
<reference evidence="2" key="1">
    <citation type="submission" date="2013-11" db="EMBL/GenBank/DDBJ databases">
        <title>Genome sequence of the fusiform rust pathogen reveals effectors for host alternation and coevolution with pine.</title>
        <authorList>
            <consortium name="DOE Joint Genome Institute"/>
            <person name="Smith K."/>
            <person name="Pendleton A."/>
            <person name="Kubisiak T."/>
            <person name="Anderson C."/>
            <person name="Salamov A."/>
            <person name="Aerts A."/>
            <person name="Riley R."/>
            <person name="Clum A."/>
            <person name="Lindquist E."/>
            <person name="Ence D."/>
            <person name="Campbell M."/>
            <person name="Kronenberg Z."/>
            <person name="Feau N."/>
            <person name="Dhillon B."/>
            <person name="Hamelin R."/>
            <person name="Burleigh J."/>
            <person name="Smith J."/>
            <person name="Yandell M."/>
            <person name="Nelson C."/>
            <person name="Grigoriev I."/>
            <person name="Davis J."/>
        </authorList>
    </citation>
    <scope>NUCLEOTIDE SEQUENCE</scope>
    <source>
        <strain evidence="2">G11</strain>
    </source>
</reference>
<keyword evidence="3" id="KW-1185">Reference proteome</keyword>
<proteinExistence type="predicted"/>
<dbReference type="Proteomes" id="UP000886653">
    <property type="component" value="Unassembled WGS sequence"/>
</dbReference>
<evidence type="ECO:0000313" key="2">
    <source>
        <dbReference type="EMBL" id="KAG0145593.1"/>
    </source>
</evidence>
<dbReference type="EMBL" id="MU167274">
    <property type="protein sequence ID" value="KAG0145593.1"/>
    <property type="molecule type" value="Genomic_DNA"/>
</dbReference>
<organism evidence="2 3">
    <name type="scientific">Cronartium quercuum f. sp. fusiforme G11</name>
    <dbReference type="NCBI Taxonomy" id="708437"/>
    <lineage>
        <taxon>Eukaryota</taxon>
        <taxon>Fungi</taxon>
        <taxon>Dikarya</taxon>
        <taxon>Basidiomycota</taxon>
        <taxon>Pucciniomycotina</taxon>
        <taxon>Pucciniomycetes</taxon>
        <taxon>Pucciniales</taxon>
        <taxon>Coleosporiaceae</taxon>
        <taxon>Cronartium</taxon>
    </lineage>
</organism>
<sequence length="103" mass="11248">MDCIGAICLLLATVVDWGPPTSGVTCRDVTRLRHSPGIRCSRPLLADKLPVAGYQRFRSSNAPDGCMVTGCIPIPRDPPLPVISGWYILYPTFAECDDSKEKQ</sequence>
<feature type="signal peptide" evidence="1">
    <location>
        <begin position="1"/>
        <end position="23"/>
    </location>
</feature>
<comment type="caution">
    <text evidence="2">The sequence shown here is derived from an EMBL/GenBank/DDBJ whole genome shotgun (WGS) entry which is preliminary data.</text>
</comment>
<name>A0A9P6NKA1_9BASI</name>
<evidence type="ECO:0000256" key="1">
    <source>
        <dbReference type="SAM" id="SignalP"/>
    </source>
</evidence>
<gene>
    <name evidence="2" type="ORF">CROQUDRAFT_107748</name>
</gene>
<dbReference type="AlphaFoldDB" id="A0A9P6NKA1"/>
<accession>A0A9P6NKA1</accession>
<evidence type="ECO:0000313" key="3">
    <source>
        <dbReference type="Proteomes" id="UP000886653"/>
    </source>
</evidence>
<evidence type="ECO:0008006" key="4">
    <source>
        <dbReference type="Google" id="ProtNLM"/>
    </source>
</evidence>
<protein>
    <recommendedName>
        <fullName evidence="4">Secreted protein</fullName>
    </recommendedName>
</protein>
<feature type="chain" id="PRO_5040183223" description="Secreted protein" evidence="1">
    <location>
        <begin position="24"/>
        <end position="103"/>
    </location>
</feature>